<name>A0A6G1GI99_9PEZI</name>
<dbReference type="EMBL" id="ML975149">
    <property type="protein sequence ID" value="KAF1817609.1"/>
    <property type="molecule type" value="Genomic_DNA"/>
</dbReference>
<dbReference type="RefSeq" id="XP_033539240.1">
    <property type="nucleotide sequence ID" value="XM_033674665.1"/>
</dbReference>
<dbReference type="AlphaFoldDB" id="A0A6G1GI99"/>
<evidence type="ECO:0000313" key="1">
    <source>
        <dbReference type="EMBL" id="KAF1817609.1"/>
    </source>
</evidence>
<evidence type="ECO:0000313" key="3">
    <source>
        <dbReference type="RefSeq" id="XP_033539240.1"/>
    </source>
</evidence>
<reference evidence="3" key="2">
    <citation type="submission" date="2020-04" db="EMBL/GenBank/DDBJ databases">
        <authorList>
            <consortium name="NCBI Genome Project"/>
        </authorList>
    </citation>
    <scope>NUCLEOTIDE SEQUENCE</scope>
    <source>
        <strain evidence="3">CBS 781.70</strain>
    </source>
</reference>
<sequence length="204" mass="22001">MNNTLFQLAPSQLICSLYGLGSWRTRGCGSAETSSDTAKLSPPPKRSALKHGVAVSLSYYPAPADFTGLLWAVGLARPGRAKRINEGGVSDASNMPSYPINPGGRTNHRWLRATTCAVRTLTMRECGKEAEMRKRNGNFNVLLDRFNTLNSQVGGYVGRVPAPFCLLSRDLTPPPVLAASSQSPTTICRALRPGLAIQLTIFQP</sequence>
<keyword evidence="2" id="KW-1185">Reference proteome</keyword>
<organism evidence="1">
    <name type="scientific">Eremomyces bilateralis CBS 781.70</name>
    <dbReference type="NCBI Taxonomy" id="1392243"/>
    <lineage>
        <taxon>Eukaryota</taxon>
        <taxon>Fungi</taxon>
        <taxon>Dikarya</taxon>
        <taxon>Ascomycota</taxon>
        <taxon>Pezizomycotina</taxon>
        <taxon>Dothideomycetes</taxon>
        <taxon>Dothideomycetes incertae sedis</taxon>
        <taxon>Eremomycetales</taxon>
        <taxon>Eremomycetaceae</taxon>
        <taxon>Eremomyces</taxon>
    </lineage>
</organism>
<reference evidence="3" key="3">
    <citation type="submission" date="2025-04" db="UniProtKB">
        <authorList>
            <consortium name="RefSeq"/>
        </authorList>
    </citation>
    <scope>IDENTIFICATION</scope>
    <source>
        <strain evidence="3">CBS 781.70</strain>
    </source>
</reference>
<dbReference type="GeneID" id="54415235"/>
<reference evidence="1 3" key="1">
    <citation type="submission" date="2020-01" db="EMBL/GenBank/DDBJ databases">
        <authorList>
            <consortium name="DOE Joint Genome Institute"/>
            <person name="Haridas S."/>
            <person name="Albert R."/>
            <person name="Binder M."/>
            <person name="Bloem J."/>
            <person name="Labutti K."/>
            <person name="Salamov A."/>
            <person name="Andreopoulos B."/>
            <person name="Baker S.E."/>
            <person name="Barry K."/>
            <person name="Bills G."/>
            <person name="Bluhm B.H."/>
            <person name="Cannon C."/>
            <person name="Castanera R."/>
            <person name="Culley D.E."/>
            <person name="Daum C."/>
            <person name="Ezra D."/>
            <person name="Gonzalez J.B."/>
            <person name="Henrissat B."/>
            <person name="Kuo A."/>
            <person name="Liang C."/>
            <person name="Lipzen A."/>
            <person name="Lutzoni F."/>
            <person name="Magnuson J."/>
            <person name="Mondo S."/>
            <person name="Nolan M."/>
            <person name="Ohm R."/>
            <person name="Pangilinan J."/>
            <person name="Park H.-J."/>
            <person name="Ramirez L."/>
            <person name="Alfaro M."/>
            <person name="Sun H."/>
            <person name="Tritt A."/>
            <person name="Yoshinaga Y."/>
            <person name="Zwiers L.-H."/>
            <person name="Turgeon B.G."/>
            <person name="Goodwin S.B."/>
            <person name="Spatafora J.W."/>
            <person name="Crous P.W."/>
            <person name="Grigoriev I.V."/>
        </authorList>
    </citation>
    <scope>NUCLEOTIDE SEQUENCE</scope>
    <source>
        <strain evidence="1 3">CBS 781.70</strain>
    </source>
</reference>
<proteinExistence type="predicted"/>
<dbReference type="Proteomes" id="UP000504638">
    <property type="component" value="Unplaced"/>
</dbReference>
<gene>
    <name evidence="1 3" type="ORF">P152DRAFT_24638</name>
</gene>
<evidence type="ECO:0000313" key="2">
    <source>
        <dbReference type="Proteomes" id="UP000504638"/>
    </source>
</evidence>
<accession>A0A6G1GI99</accession>
<protein>
    <submittedName>
        <fullName evidence="1 3">Uncharacterized protein</fullName>
    </submittedName>
</protein>